<comment type="caution">
    <text evidence="2">The sequence shown here is derived from an EMBL/GenBank/DDBJ whole genome shotgun (WGS) entry which is preliminary data.</text>
</comment>
<feature type="transmembrane region" description="Helical" evidence="1">
    <location>
        <begin position="160"/>
        <end position="177"/>
    </location>
</feature>
<feature type="transmembrane region" description="Helical" evidence="1">
    <location>
        <begin position="236"/>
        <end position="254"/>
    </location>
</feature>
<feature type="transmembrane region" description="Helical" evidence="1">
    <location>
        <begin position="337"/>
        <end position="356"/>
    </location>
</feature>
<reference evidence="2 3" key="1">
    <citation type="submission" date="2017-08" db="EMBL/GenBank/DDBJ databases">
        <title>Infants hospitalized years apart are colonized by the same room-sourced microbial strains.</title>
        <authorList>
            <person name="Brooks B."/>
            <person name="Olm M.R."/>
            <person name="Firek B.A."/>
            <person name="Baker R."/>
            <person name="Thomas B.C."/>
            <person name="Morowitz M.J."/>
            <person name="Banfield J.F."/>
        </authorList>
    </citation>
    <scope>NUCLEOTIDE SEQUENCE [LARGE SCALE GENOMIC DNA]</scope>
    <source>
        <strain evidence="2">S2_006_000_R1_57</strain>
    </source>
</reference>
<dbReference type="AlphaFoldDB" id="A0A2W5IGJ1"/>
<proteinExistence type="predicted"/>
<protein>
    <submittedName>
        <fullName evidence="2">YibE/F family protein</fullName>
    </submittedName>
</protein>
<feature type="transmembrane region" description="Helical" evidence="1">
    <location>
        <begin position="182"/>
        <end position="202"/>
    </location>
</feature>
<feature type="transmembrane region" description="Helical" evidence="1">
    <location>
        <begin position="274"/>
        <end position="296"/>
    </location>
</feature>
<accession>A0A2W5IGJ1</accession>
<dbReference type="Pfam" id="PF07907">
    <property type="entry name" value="YibE_F"/>
    <property type="match status" value="1"/>
</dbReference>
<evidence type="ECO:0000313" key="3">
    <source>
        <dbReference type="Proteomes" id="UP000248606"/>
    </source>
</evidence>
<evidence type="ECO:0000313" key="2">
    <source>
        <dbReference type="EMBL" id="PZP89404.1"/>
    </source>
</evidence>
<evidence type="ECO:0000256" key="1">
    <source>
        <dbReference type="SAM" id="Phobius"/>
    </source>
</evidence>
<keyword evidence="1" id="KW-0812">Transmembrane</keyword>
<organism evidence="2 3">
    <name type="scientific">Lawsonella clevelandensis</name>
    <dbReference type="NCBI Taxonomy" id="1528099"/>
    <lineage>
        <taxon>Bacteria</taxon>
        <taxon>Bacillati</taxon>
        <taxon>Actinomycetota</taxon>
        <taxon>Actinomycetes</taxon>
        <taxon>Mycobacteriales</taxon>
        <taxon>Lawsonellaceae</taxon>
        <taxon>Lawsonella</taxon>
    </lineage>
</organism>
<keyword evidence="1" id="KW-0472">Membrane</keyword>
<dbReference type="RefSeq" id="WP_303678635.1">
    <property type="nucleotide sequence ID" value="NZ_CAKZIO010000002.1"/>
</dbReference>
<name>A0A2W5IGJ1_9ACTN</name>
<feature type="transmembrane region" description="Helical" evidence="1">
    <location>
        <begin position="12"/>
        <end position="33"/>
    </location>
</feature>
<keyword evidence="1" id="KW-1133">Transmembrane helix</keyword>
<feature type="transmembrane region" description="Helical" evidence="1">
    <location>
        <begin position="208"/>
        <end position="229"/>
    </location>
</feature>
<dbReference type="InterPro" id="IPR012507">
    <property type="entry name" value="YibE_F"/>
</dbReference>
<dbReference type="PANTHER" id="PTHR41771:SF1">
    <property type="entry name" value="MEMBRANE PROTEIN"/>
    <property type="match status" value="1"/>
</dbReference>
<sequence length="426" mass="45756">MGKLRLKTAAEKTVASILVLFGIATLIGVVLLWPSGTSMAVDSTLKQSMGMNDNLVYGKVLEEGYMDCNSTLFGHPMDAQLHFPEGSLSTAARGNVKGQCPAVVVDIRSGKNASQFVVLNNRVVGNSIMVKKGDAIRMAQEDTDGKTRYVFEDMDRRVPLALWLGVTVLCVVLAGAWKGLRAVIGVVVTLSVVVLWILPAILSGRPVIITAVVGSALALFLVMFFVHGFSWKTASALLGTLISLLIAVAMSQLAVQTTHITGMSEEQNVTMQMYMGQLPVVGLVIAGFIIGTIGVLNDVTISQAATVYELAEIDPRASARRIFSGAMRVGRDHISSMLYTLVLAYTGSVLPLLLLIQQSSRGMWEVLNGEVIAVEMLRSMVGAITLALSFPLTNAIATWLAVPHQPRESNVVEQSAPVNNPGRHRR</sequence>
<dbReference type="EMBL" id="QFOZ01000002">
    <property type="protein sequence ID" value="PZP89404.1"/>
    <property type="molecule type" value="Genomic_DNA"/>
</dbReference>
<gene>
    <name evidence="2" type="ORF">DI579_02505</name>
</gene>
<feature type="transmembrane region" description="Helical" evidence="1">
    <location>
        <begin position="376"/>
        <end position="402"/>
    </location>
</feature>
<dbReference type="Proteomes" id="UP000248606">
    <property type="component" value="Unassembled WGS sequence"/>
</dbReference>
<dbReference type="PANTHER" id="PTHR41771">
    <property type="entry name" value="MEMBRANE PROTEIN-RELATED"/>
    <property type="match status" value="1"/>
</dbReference>